<evidence type="ECO:0000256" key="2">
    <source>
        <dbReference type="RuleBase" id="RU361268"/>
    </source>
</evidence>
<feature type="compositionally biased region" description="Basic and acidic residues" evidence="3">
    <location>
        <begin position="300"/>
        <end position="309"/>
    </location>
</feature>
<name>A0ABD3NVS8_9STRA</name>
<evidence type="ECO:0000256" key="3">
    <source>
        <dbReference type="SAM" id="MobiDB-lite"/>
    </source>
</evidence>
<feature type="region of interest" description="Disordered" evidence="3">
    <location>
        <begin position="206"/>
        <end position="232"/>
    </location>
</feature>
<dbReference type="InterPro" id="IPR035991">
    <property type="entry name" value="Casein_kinase_II_beta-like"/>
</dbReference>
<organism evidence="4 5">
    <name type="scientific">Stephanodiscus triporus</name>
    <dbReference type="NCBI Taxonomy" id="2934178"/>
    <lineage>
        <taxon>Eukaryota</taxon>
        <taxon>Sar</taxon>
        <taxon>Stramenopiles</taxon>
        <taxon>Ochrophyta</taxon>
        <taxon>Bacillariophyta</taxon>
        <taxon>Coscinodiscophyceae</taxon>
        <taxon>Thalassiosirophycidae</taxon>
        <taxon>Stephanodiscales</taxon>
        <taxon>Stephanodiscaceae</taxon>
        <taxon>Stephanodiscus</taxon>
    </lineage>
</organism>
<dbReference type="PRINTS" id="PR00472">
    <property type="entry name" value="CASNKINASEII"/>
</dbReference>
<dbReference type="InterPro" id="IPR000704">
    <property type="entry name" value="Casein_kinase_II_reg-sub"/>
</dbReference>
<comment type="similarity">
    <text evidence="1 2">Belongs to the casein kinase 2 subunit beta family.</text>
</comment>
<evidence type="ECO:0000313" key="4">
    <source>
        <dbReference type="EMBL" id="KAL3779506.1"/>
    </source>
</evidence>
<gene>
    <name evidence="4" type="ORF">ACHAW5_010635</name>
</gene>
<dbReference type="SMART" id="SM01085">
    <property type="entry name" value="CK_II_beta"/>
    <property type="match status" value="1"/>
</dbReference>
<dbReference type="Proteomes" id="UP001530315">
    <property type="component" value="Unassembled WGS sequence"/>
</dbReference>
<feature type="compositionally biased region" description="Gly residues" evidence="3">
    <location>
        <begin position="148"/>
        <end position="163"/>
    </location>
</feature>
<dbReference type="Gene3D" id="2.20.25.20">
    <property type="match status" value="1"/>
</dbReference>
<dbReference type="PANTHER" id="PTHR11740">
    <property type="entry name" value="CASEIN KINASE II SUBUNIT BETA"/>
    <property type="match status" value="1"/>
</dbReference>
<dbReference type="AlphaFoldDB" id="A0ABD3NVS8"/>
<dbReference type="Gene3D" id="1.10.1820.10">
    <property type="entry name" value="protein kinase ck2 holoenzyme, chain C, domain 1"/>
    <property type="match status" value="1"/>
</dbReference>
<feature type="region of interest" description="Disordered" evidence="3">
    <location>
        <begin position="138"/>
        <end position="163"/>
    </location>
</feature>
<dbReference type="SUPFAM" id="SSF57798">
    <property type="entry name" value="Casein kinase II beta subunit"/>
    <property type="match status" value="1"/>
</dbReference>
<proteinExistence type="inferred from homology"/>
<sequence>MLPLTTTATTRFCGLKGHEMFCHIERAYIEDGFNLYGLRGCVSNYSDCIDLILDRIGPEDSDDSRLTQSACTLYGLIHARYIVTTHGLDSMYNKYAAKEFGICPLIQCNGQPVLPVGLHDEIGIDTAKVFCPKCKNVYQPPSSRSSSRGGGSGGGHGGGSGGTIDGAAFGTTFPHLFLMTFNNLVPDPHPPDSAYVPRVFGFRVHRSAHRGSGGGGTVGGYSGNGRRAEGASSYVQRSMANMTSTRFQGSCLRGGNGVPMQEISNGVKDDEKDGEDGNGVEDAGMGAEEEAASTNSKPSKKSDSGHADEQAAAAEEEGGDCAIDETTTTIDANRKREKGESSDRSSNASKRQRRSVEAVT</sequence>
<dbReference type="FunFam" id="2.20.25.20:FF:000001">
    <property type="entry name" value="Casein kinase II subunit beta"/>
    <property type="match status" value="1"/>
</dbReference>
<dbReference type="GO" id="GO:0005956">
    <property type="term" value="C:protein kinase CK2 complex"/>
    <property type="evidence" value="ECO:0007669"/>
    <property type="project" value="UniProtKB-UniRule"/>
</dbReference>
<feature type="compositionally biased region" description="Gly residues" evidence="3">
    <location>
        <begin position="211"/>
        <end position="223"/>
    </location>
</feature>
<dbReference type="PANTHER" id="PTHR11740:SF0">
    <property type="entry name" value="CASEIN KINASE II SUBUNIT BETA"/>
    <property type="match status" value="1"/>
</dbReference>
<comment type="caution">
    <text evidence="4">The sequence shown here is derived from an EMBL/GenBank/DDBJ whole genome shotgun (WGS) entry which is preliminary data.</text>
</comment>
<feature type="compositionally biased region" description="Basic and acidic residues" evidence="3">
    <location>
        <begin position="332"/>
        <end position="343"/>
    </location>
</feature>
<accession>A0ABD3NVS8</accession>
<feature type="compositionally biased region" description="Acidic residues" evidence="3">
    <location>
        <begin position="314"/>
        <end position="323"/>
    </location>
</feature>
<dbReference type="Pfam" id="PF01214">
    <property type="entry name" value="CK_II_beta"/>
    <property type="match status" value="1"/>
</dbReference>
<protein>
    <recommendedName>
        <fullName evidence="2">Casein kinase II subunit beta</fullName>
        <shortName evidence="2">CK II beta</shortName>
    </recommendedName>
</protein>
<evidence type="ECO:0000313" key="5">
    <source>
        <dbReference type="Proteomes" id="UP001530315"/>
    </source>
</evidence>
<reference evidence="4 5" key="1">
    <citation type="submission" date="2024-10" db="EMBL/GenBank/DDBJ databases">
        <title>Updated reference genomes for cyclostephanoid diatoms.</title>
        <authorList>
            <person name="Roberts W.R."/>
            <person name="Alverson A.J."/>
        </authorList>
    </citation>
    <scope>NUCLEOTIDE SEQUENCE [LARGE SCALE GENOMIC DNA]</scope>
    <source>
        <strain evidence="4 5">AJA276-08</strain>
    </source>
</reference>
<evidence type="ECO:0000256" key="1">
    <source>
        <dbReference type="ARBA" id="ARBA00006941"/>
    </source>
</evidence>
<dbReference type="InterPro" id="IPR016149">
    <property type="entry name" value="Casein_kin_II_reg-sub_N"/>
</dbReference>
<keyword evidence="5" id="KW-1185">Reference proteome</keyword>
<dbReference type="EMBL" id="JALLAZ020001159">
    <property type="protein sequence ID" value="KAL3779506.1"/>
    <property type="molecule type" value="Genomic_DNA"/>
</dbReference>
<comment type="subunit">
    <text evidence="2">Tetramer of two alpha and two beta subunits.</text>
</comment>
<feature type="region of interest" description="Disordered" evidence="3">
    <location>
        <begin position="247"/>
        <end position="360"/>
    </location>
</feature>